<gene>
    <name evidence="2" type="ORF">LOD99_3789</name>
</gene>
<evidence type="ECO:0000313" key="3">
    <source>
        <dbReference type="Proteomes" id="UP001165289"/>
    </source>
</evidence>
<evidence type="ECO:0000256" key="1">
    <source>
        <dbReference type="SAM" id="Coils"/>
    </source>
</evidence>
<keyword evidence="3" id="KW-1185">Reference proteome</keyword>
<reference evidence="2 3" key="1">
    <citation type="journal article" date="2023" name="BMC Biol.">
        <title>The compact genome of the sponge Oopsacas minuta (Hexactinellida) is lacking key metazoan core genes.</title>
        <authorList>
            <person name="Santini S."/>
            <person name="Schenkelaars Q."/>
            <person name="Jourda C."/>
            <person name="Duchesne M."/>
            <person name="Belahbib H."/>
            <person name="Rocher C."/>
            <person name="Selva M."/>
            <person name="Riesgo A."/>
            <person name="Vervoort M."/>
            <person name="Leys S.P."/>
            <person name="Kodjabachian L."/>
            <person name="Le Bivic A."/>
            <person name="Borchiellini C."/>
            <person name="Claverie J.M."/>
            <person name="Renard E."/>
        </authorList>
    </citation>
    <scope>NUCLEOTIDE SEQUENCE [LARGE SCALE GENOMIC DNA]</scope>
    <source>
        <strain evidence="2">SPO-2</strain>
    </source>
</reference>
<dbReference type="EMBL" id="JAKMXF010000288">
    <property type="protein sequence ID" value="KAI6653264.1"/>
    <property type="molecule type" value="Genomic_DNA"/>
</dbReference>
<proteinExistence type="predicted"/>
<name>A0AAV7JWH9_9METZ</name>
<accession>A0AAV7JWH9</accession>
<evidence type="ECO:0000313" key="2">
    <source>
        <dbReference type="EMBL" id="KAI6653264.1"/>
    </source>
</evidence>
<feature type="coiled-coil region" evidence="1">
    <location>
        <begin position="113"/>
        <end position="161"/>
    </location>
</feature>
<keyword evidence="1" id="KW-0175">Coiled coil</keyword>
<sequence length="267" mass="31554">MEYFLNFLTKNITKEFNESEVDQFSLTTKKLKNVITCLDHGLFVTECELHFESDKIQQDLKHWVDKERQKIHYLDEARHALLERNMKKQSKIREIQDYMMSGRLKNEEIILNNSEVLKDINVLQEKNRTLRETFVCVIEQTRNLEAKRREQIKMFKKLNENTPKYKNQSIQTDSDVMNMVNIRTDRRGRGGRKVYKDRGVQCVILAERARIIGHKGCMTDPIEEEIDLIPLELESEIMTEMSGDSLLTISSERFEDCLQNLDVFNSL</sequence>
<organism evidence="2 3">
    <name type="scientific">Oopsacas minuta</name>
    <dbReference type="NCBI Taxonomy" id="111878"/>
    <lineage>
        <taxon>Eukaryota</taxon>
        <taxon>Metazoa</taxon>
        <taxon>Porifera</taxon>
        <taxon>Hexactinellida</taxon>
        <taxon>Hexasterophora</taxon>
        <taxon>Lyssacinosida</taxon>
        <taxon>Leucopsacidae</taxon>
        <taxon>Oopsacas</taxon>
    </lineage>
</organism>
<comment type="caution">
    <text evidence="2">The sequence shown here is derived from an EMBL/GenBank/DDBJ whole genome shotgun (WGS) entry which is preliminary data.</text>
</comment>
<protein>
    <submittedName>
        <fullName evidence="2">Uncharacterized protein</fullName>
    </submittedName>
</protein>
<dbReference type="Proteomes" id="UP001165289">
    <property type="component" value="Unassembled WGS sequence"/>
</dbReference>
<dbReference type="AlphaFoldDB" id="A0AAV7JWH9"/>